<proteinExistence type="predicted"/>
<keyword evidence="4 5" id="KW-0472">Membrane</keyword>
<evidence type="ECO:0000256" key="3">
    <source>
        <dbReference type="ARBA" id="ARBA00022989"/>
    </source>
</evidence>
<evidence type="ECO:0000313" key="6">
    <source>
        <dbReference type="EMBL" id="SEA82681.1"/>
    </source>
</evidence>
<dbReference type="Proteomes" id="UP000198703">
    <property type="component" value="Unassembled WGS sequence"/>
</dbReference>
<dbReference type="RefSeq" id="WP_093255156.1">
    <property type="nucleotide sequence ID" value="NZ_FNQM01000013.1"/>
</dbReference>
<evidence type="ECO:0000313" key="7">
    <source>
        <dbReference type="Proteomes" id="UP000198703"/>
    </source>
</evidence>
<evidence type="ECO:0000256" key="1">
    <source>
        <dbReference type="ARBA" id="ARBA00004370"/>
    </source>
</evidence>
<reference evidence="6 7" key="1">
    <citation type="submission" date="2016-10" db="EMBL/GenBank/DDBJ databases">
        <authorList>
            <person name="de Groot N.N."/>
        </authorList>
    </citation>
    <scope>NUCLEOTIDE SEQUENCE [LARGE SCALE GENOMIC DNA]</scope>
    <source>
        <strain evidence="6 7">DSM 15345</strain>
    </source>
</reference>
<name>A0A1H4ECB4_9RHOB</name>
<evidence type="ECO:0000256" key="4">
    <source>
        <dbReference type="ARBA" id="ARBA00023136"/>
    </source>
</evidence>
<dbReference type="SUPFAM" id="SSF161084">
    <property type="entry name" value="MAPEG domain-like"/>
    <property type="match status" value="1"/>
</dbReference>
<sequence length="129" mass="13906">MTPELTVLSLALLLAIAQLFLFAVPANRDIGTRYLAGPRDEGVKLEGRTARLQRAFQNHIEGLALFTPAALVVAVSGQSTAFTAACAWAYLLARVVYVPAYAYGWAPWRSAIWAVGLLATVLMLLAALF</sequence>
<feature type="transmembrane region" description="Helical" evidence="5">
    <location>
        <begin position="111"/>
        <end position="128"/>
    </location>
</feature>
<dbReference type="InterPro" id="IPR001129">
    <property type="entry name" value="Membr-assoc_MAPEG"/>
</dbReference>
<dbReference type="PANTHER" id="PTHR35371:SF1">
    <property type="entry name" value="BLR7753 PROTEIN"/>
    <property type="match status" value="1"/>
</dbReference>
<protein>
    <submittedName>
        <fullName evidence="6">Uncharacterized conserved protein, MAPEG superfamily</fullName>
    </submittedName>
</protein>
<dbReference type="InterPro" id="IPR023352">
    <property type="entry name" value="MAPEG-like_dom_sf"/>
</dbReference>
<keyword evidence="2 5" id="KW-0812">Transmembrane</keyword>
<evidence type="ECO:0000256" key="2">
    <source>
        <dbReference type="ARBA" id="ARBA00022692"/>
    </source>
</evidence>
<dbReference type="Gene3D" id="1.20.120.550">
    <property type="entry name" value="Membrane associated eicosanoid/glutathione metabolism-like domain"/>
    <property type="match status" value="1"/>
</dbReference>
<dbReference type="PANTHER" id="PTHR35371">
    <property type="entry name" value="INNER MEMBRANE PROTEIN"/>
    <property type="match status" value="1"/>
</dbReference>
<dbReference type="Pfam" id="PF01124">
    <property type="entry name" value="MAPEG"/>
    <property type="match status" value="1"/>
</dbReference>
<dbReference type="AlphaFoldDB" id="A0A1H4ECB4"/>
<organism evidence="6 7">
    <name type="scientific">Rubrimonas cliftonensis</name>
    <dbReference type="NCBI Taxonomy" id="89524"/>
    <lineage>
        <taxon>Bacteria</taxon>
        <taxon>Pseudomonadati</taxon>
        <taxon>Pseudomonadota</taxon>
        <taxon>Alphaproteobacteria</taxon>
        <taxon>Rhodobacterales</taxon>
        <taxon>Paracoccaceae</taxon>
        <taxon>Rubrimonas</taxon>
    </lineage>
</organism>
<dbReference type="EMBL" id="FNQM01000013">
    <property type="protein sequence ID" value="SEA82681.1"/>
    <property type="molecule type" value="Genomic_DNA"/>
</dbReference>
<dbReference type="GO" id="GO:0016020">
    <property type="term" value="C:membrane"/>
    <property type="evidence" value="ECO:0007669"/>
    <property type="project" value="UniProtKB-SubCell"/>
</dbReference>
<dbReference type="STRING" id="89524.SAMN05444370_11339"/>
<gene>
    <name evidence="6" type="ORF">SAMN05444370_11339</name>
</gene>
<keyword evidence="7" id="KW-1185">Reference proteome</keyword>
<evidence type="ECO:0000256" key="5">
    <source>
        <dbReference type="SAM" id="Phobius"/>
    </source>
</evidence>
<accession>A0A1H4ECB4</accession>
<comment type="subcellular location">
    <subcellularLocation>
        <location evidence="1">Membrane</location>
    </subcellularLocation>
</comment>
<feature type="transmembrane region" description="Helical" evidence="5">
    <location>
        <begin position="6"/>
        <end position="24"/>
    </location>
</feature>
<keyword evidence="3 5" id="KW-1133">Transmembrane helix</keyword>
<feature type="transmembrane region" description="Helical" evidence="5">
    <location>
        <begin position="63"/>
        <end position="91"/>
    </location>
</feature>
<dbReference type="OrthoDB" id="7743618at2"/>